<sequence>MVKLKRRGIYVDDWLWVIVVAYCKRRNVSVSKWIRQLIVDAIED</sequence>
<dbReference type="AlphaFoldDB" id="A0A0F9GHL1"/>
<organism evidence="1">
    <name type="scientific">marine sediment metagenome</name>
    <dbReference type="NCBI Taxonomy" id="412755"/>
    <lineage>
        <taxon>unclassified sequences</taxon>
        <taxon>metagenomes</taxon>
        <taxon>ecological metagenomes</taxon>
    </lineage>
</organism>
<proteinExistence type="predicted"/>
<evidence type="ECO:0000313" key="1">
    <source>
        <dbReference type="EMBL" id="KKL98304.1"/>
    </source>
</evidence>
<reference evidence="1" key="1">
    <citation type="journal article" date="2015" name="Nature">
        <title>Complex archaea that bridge the gap between prokaryotes and eukaryotes.</title>
        <authorList>
            <person name="Spang A."/>
            <person name="Saw J.H."/>
            <person name="Jorgensen S.L."/>
            <person name="Zaremba-Niedzwiedzka K."/>
            <person name="Martijn J."/>
            <person name="Lind A.E."/>
            <person name="van Eijk R."/>
            <person name="Schleper C."/>
            <person name="Guy L."/>
            <person name="Ettema T.J."/>
        </authorList>
    </citation>
    <scope>NUCLEOTIDE SEQUENCE</scope>
</reference>
<accession>A0A0F9GHL1</accession>
<dbReference type="EMBL" id="LAZR01017955">
    <property type="protein sequence ID" value="KKL98304.1"/>
    <property type="molecule type" value="Genomic_DNA"/>
</dbReference>
<gene>
    <name evidence="1" type="ORF">LCGC14_1825750</name>
</gene>
<name>A0A0F9GHL1_9ZZZZ</name>
<comment type="caution">
    <text evidence="1">The sequence shown here is derived from an EMBL/GenBank/DDBJ whole genome shotgun (WGS) entry which is preliminary data.</text>
</comment>
<protein>
    <submittedName>
        <fullName evidence="1">Uncharacterized protein</fullName>
    </submittedName>
</protein>